<reference evidence="4" key="1">
    <citation type="submission" date="2020-02" db="EMBL/GenBank/DDBJ databases">
        <authorList>
            <person name="Meier V. D."/>
        </authorList>
    </citation>
    <scope>NUCLEOTIDE SEQUENCE</scope>
    <source>
        <strain evidence="4">AVDCRST_MAG90</strain>
    </source>
</reference>
<name>A0A6J4L4T9_9HYPH</name>
<evidence type="ECO:0000259" key="2">
    <source>
        <dbReference type="Pfam" id="PF01408"/>
    </source>
</evidence>
<evidence type="ECO:0000256" key="1">
    <source>
        <dbReference type="SAM" id="MobiDB-lite"/>
    </source>
</evidence>
<gene>
    <name evidence="4" type="ORF">AVDCRST_MAG90-1023</name>
</gene>
<sequence length="344" mass="36868">EHVKAAAAGGKHILVEKPMALTLAECDAMTGAARRAGVHLIVGHSHSFDAPYLRTRGMIDSGAFGAVRMVTAINFTDYLYRPRRPEELSTEQGGGAVFSQAAHHVDIVRLLGGGLVKSVRAGTGAWDPRRPTEGAYSAFMTFEDGAFASMTYSGYGHFDTDEFSGWIGELGQQRGETEYGAGRRLLATVATPAEEAALKNKRAYGLGVSAASSPGGGAVAHNHFGLVVVSCEKADLRPLPHGVMIYGDEERRLEPIAFPSVPRAEVIDELFDAVVGRRAPLHTGEWGTATTEVCLALLESAREDRDIRLQHQVRLRAPDSGPECARPSSFGRSTTDAPAQENRS</sequence>
<dbReference type="Pfam" id="PF22725">
    <property type="entry name" value="GFO_IDH_MocA_C3"/>
    <property type="match status" value="1"/>
</dbReference>
<organism evidence="4">
    <name type="scientific">uncultured Microvirga sp</name>
    <dbReference type="NCBI Taxonomy" id="412392"/>
    <lineage>
        <taxon>Bacteria</taxon>
        <taxon>Pseudomonadati</taxon>
        <taxon>Pseudomonadota</taxon>
        <taxon>Alphaproteobacteria</taxon>
        <taxon>Hyphomicrobiales</taxon>
        <taxon>Methylobacteriaceae</taxon>
        <taxon>Microvirga</taxon>
        <taxon>environmental samples</taxon>
    </lineage>
</organism>
<dbReference type="EC" id="1.-.-.-" evidence="4"/>
<feature type="domain" description="GFO/IDH/MocA-like oxidoreductase" evidence="3">
    <location>
        <begin position="52"/>
        <end position="157"/>
    </location>
</feature>
<dbReference type="InterPro" id="IPR055170">
    <property type="entry name" value="GFO_IDH_MocA-like_dom"/>
</dbReference>
<feature type="domain" description="Gfo/Idh/MocA-like oxidoreductase N-terminal" evidence="2">
    <location>
        <begin position="1"/>
        <end position="44"/>
    </location>
</feature>
<dbReference type="AlphaFoldDB" id="A0A6J4L4T9"/>
<dbReference type="SUPFAM" id="SSF55347">
    <property type="entry name" value="Glyceraldehyde-3-phosphate dehydrogenase-like, C-terminal domain"/>
    <property type="match status" value="1"/>
</dbReference>
<dbReference type="GO" id="GO:0000166">
    <property type="term" value="F:nucleotide binding"/>
    <property type="evidence" value="ECO:0007669"/>
    <property type="project" value="InterPro"/>
</dbReference>
<dbReference type="InterPro" id="IPR000683">
    <property type="entry name" value="Gfo/Idh/MocA-like_OxRdtase_N"/>
</dbReference>
<accession>A0A6J4L4T9</accession>
<dbReference type="Gene3D" id="3.40.50.720">
    <property type="entry name" value="NAD(P)-binding Rossmann-like Domain"/>
    <property type="match status" value="1"/>
</dbReference>
<dbReference type="InterPro" id="IPR051450">
    <property type="entry name" value="Gfo/Idh/MocA_Oxidoreductases"/>
</dbReference>
<feature type="region of interest" description="Disordered" evidence="1">
    <location>
        <begin position="313"/>
        <end position="344"/>
    </location>
</feature>
<evidence type="ECO:0000313" key="4">
    <source>
        <dbReference type="EMBL" id="CAA9321391.1"/>
    </source>
</evidence>
<dbReference type="GO" id="GO:0016491">
    <property type="term" value="F:oxidoreductase activity"/>
    <property type="evidence" value="ECO:0007669"/>
    <property type="project" value="UniProtKB-KW"/>
</dbReference>
<feature type="non-terminal residue" evidence="4">
    <location>
        <position position="1"/>
    </location>
</feature>
<evidence type="ECO:0000259" key="3">
    <source>
        <dbReference type="Pfam" id="PF22725"/>
    </source>
</evidence>
<dbReference type="SUPFAM" id="SSF51735">
    <property type="entry name" value="NAD(P)-binding Rossmann-fold domains"/>
    <property type="match status" value="1"/>
</dbReference>
<dbReference type="Gene3D" id="3.30.360.10">
    <property type="entry name" value="Dihydrodipicolinate Reductase, domain 2"/>
    <property type="match status" value="1"/>
</dbReference>
<dbReference type="EMBL" id="CADCUC010000194">
    <property type="protein sequence ID" value="CAA9321391.1"/>
    <property type="molecule type" value="Genomic_DNA"/>
</dbReference>
<proteinExistence type="predicted"/>
<protein>
    <submittedName>
        <fullName evidence="4">1-carboxy-3-chloro-3,4-dihydroxycyclo hexa-1,5-diene dehydrogenase (EC)</fullName>
        <ecNumber evidence="4">1.-.-.-</ecNumber>
    </submittedName>
</protein>
<dbReference type="PANTHER" id="PTHR43377">
    <property type="entry name" value="BILIVERDIN REDUCTASE A"/>
    <property type="match status" value="1"/>
</dbReference>
<dbReference type="PANTHER" id="PTHR43377:SF1">
    <property type="entry name" value="BILIVERDIN REDUCTASE A"/>
    <property type="match status" value="1"/>
</dbReference>
<dbReference type="Pfam" id="PF01408">
    <property type="entry name" value="GFO_IDH_MocA"/>
    <property type="match status" value="1"/>
</dbReference>
<keyword evidence="4" id="KW-0560">Oxidoreductase</keyword>
<dbReference type="InterPro" id="IPR036291">
    <property type="entry name" value="NAD(P)-bd_dom_sf"/>
</dbReference>